<gene>
    <name evidence="2" type="ORF">H1R16_05570</name>
    <name evidence="1" type="ORF">H2507_11780</name>
</gene>
<reference evidence="1" key="3">
    <citation type="submission" date="2020-07" db="EMBL/GenBank/DDBJ databases">
        <authorList>
            <person name="Yang C."/>
        </authorList>
    </citation>
    <scope>NUCLEOTIDE SEQUENCE</scope>
    <source>
        <strain evidence="1">Cx-624</strain>
    </source>
</reference>
<protein>
    <submittedName>
        <fullName evidence="2">Uncharacterized protein</fullName>
    </submittedName>
</protein>
<sequence length="392" mass="45983">MKRERGIVTQLQTRVTEQFGKKICTATDCENLAHALKENLNEVVSSQTLRRFFGLIKTTSRTSIFTLDILSKFCGYKDYENFRLLCGSSELEIFFGSDEDSGKDFWQKSEHLCRQIADSPELLITTHYRMMPFPMVRKYFMENHPMRDMLGTVYSQYFLSYLKYNNSNEAKIFAYGFLYKSAFLQENTELLQFLHQIVAATELTKEVHVIPAGLKYGIMLHYADFTGNESLFTQTFEEMRSIRKQYISASQASVCSFEYSVLELLIFTDRTEEMLFLVDHNTFHRSSTDQSIIPGERKRTHDEVWKILCACANQKAGDRNRSLQYLRTVNLDNLGFGWEKYYSIIFYLVELEFSEPKDRRKILIKLNHLVEETRFSFFEQQLTLHKDAVLSC</sequence>
<accession>A0A7D7QU33</accession>
<evidence type="ECO:0000313" key="3">
    <source>
        <dbReference type="Proteomes" id="UP000515349"/>
    </source>
</evidence>
<dbReference type="RefSeq" id="WP_181887944.1">
    <property type="nucleotide sequence ID" value="NZ_CP059472.1"/>
</dbReference>
<evidence type="ECO:0000313" key="1">
    <source>
        <dbReference type="EMBL" id="MBA5247845.1"/>
    </source>
</evidence>
<proteinExistence type="predicted"/>
<keyword evidence="4" id="KW-1185">Reference proteome</keyword>
<dbReference type="AlphaFoldDB" id="A0A7D7QU33"/>
<reference evidence="2 3" key="1">
    <citation type="submission" date="2020-07" db="EMBL/GenBank/DDBJ databases">
        <title>Chryseobacterium sp.cx-624.</title>
        <authorList>
            <person name="Yang C."/>
        </authorList>
    </citation>
    <scope>NUCLEOTIDE SEQUENCE [LARGE SCALE GENOMIC DNA]</scope>
    <source>
        <strain evidence="2">Cx-624</strain>
        <strain evidence="3">cx-624</strain>
    </source>
</reference>
<reference evidence="4" key="2">
    <citation type="submission" date="2020-07" db="EMBL/GenBank/DDBJ databases">
        <title>Flavobacterium sp. xlx-214.</title>
        <authorList>
            <person name="Yang C."/>
        </authorList>
    </citation>
    <scope>NUCLEOTIDE SEQUENCE [LARGE SCALE GENOMIC DNA]</scope>
    <source>
        <strain evidence="4">CX-624</strain>
    </source>
</reference>
<organism evidence="2 3">
    <name type="scientific">Marnyiella aurantia</name>
    <dbReference type="NCBI Taxonomy" id="2758037"/>
    <lineage>
        <taxon>Bacteria</taxon>
        <taxon>Pseudomonadati</taxon>
        <taxon>Bacteroidota</taxon>
        <taxon>Flavobacteriia</taxon>
        <taxon>Flavobacteriales</taxon>
        <taxon>Weeksellaceae</taxon>
        <taxon>Marnyiella</taxon>
    </lineage>
</organism>
<evidence type="ECO:0000313" key="2">
    <source>
        <dbReference type="EMBL" id="QMS99468.1"/>
    </source>
</evidence>
<dbReference type="Proteomes" id="UP000539710">
    <property type="component" value="Unassembled WGS sequence"/>
</dbReference>
<evidence type="ECO:0000313" key="4">
    <source>
        <dbReference type="Proteomes" id="UP000539710"/>
    </source>
</evidence>
<name>A0A7D7QU33_9FLAO</name>
<dbReference type="EMBL" id="CP059472">
    <property type="protein sequence ID" value="QMS99468.1"/>
    <property type="molecule type" value="Genomic_DNA"/>
</dbReference>
<dbReference type="Proteomes" id="UP000515349">
    <property type="component" value="Chromosome"/>
</dbReference>
<dbReference type="EMBL" id="JACEUX010000005">
    <property type="protein sequence ID" value="MBA5247845.1"/>
    <property type="molecule type" value="Genomic_DNA"/>
</dbReference>
<dbReference type="KEGG" id="cbau:H1R16_05570"/>